<dbReference type="AlphaFoldDB" id="A0A2K6A6M8"/>
<evidence type="ECO:0000256" key="6">
    <source>
        <dbReference type="ARBA" id="ARBA00022729"/>
    </source>
</evidence>
<evidence type="ECO:0000256" key="3">
    <source>
        <dbReference type="ARBA" id="ARBA00011207"/>
    </source>
</evidence>
<dbReference type="GO" id="GO:0002020">
    <property type="term" value="F:protease binding"/>
    <property type="evidence" value="ECO:0007669"/>
    <property type="project" value="Ensembl"/>
</dbReference>
<keyword evidence="7" id="KW-1015">Disulfide bond</keyword>
<dbReference type="InterPro" id="IPR036438">
    <property type="entry name" value="Insulin-like_sf"/>
</dbReference>
<dbReference type="InterPro" id="IPR022353">
    <property type="entry name" value="Insulin_CS"/>
</dbReference>
<dbReference type="PROSITE" id="PS00262">
    <property type="entry name" value="INSULIN"/>
    <property type="match status" value="1"/>
</dbReference>
<dbReference type="Proteomes" id="UP000233140">
    <property type="component" value="Unassembled WGS sequence"/>
</dbReference>
<dbReference type="GO" id="GO:0001664">
    <property type="term" value="F:G protein-coupled receptor binding"/>
    <property type="evidence" value="ECO:0007669"/>
    <property type="project" value="TreeGrafter"/>
</dbReference>
<gene>
    <name evidence="8" type="primary">INSL3</name>
</gene>
<dbReference type="PANTHER" id="PTHR10423:SF3">
    <property type="entry name" value="INSULIN-LIKE 3"/>
    <property type="match status" value="1"/>
</dbReference>
<evidence type="ECO:0000313" key="9">
    <source>
        <dbReference type="Proteomes" id="UP000233140"/>
    </source>
</evidence>
<reference evidence="8" key="1">
    <citation type="submission" date="2025-08" db="UniProtKB">
        <authorList>
            <consortium name="Ensembl"/>
        </authorList>
    </citation>
    <scope>IDENTIFICATION</scope>
</reference>
<evidence type="ECO:0000256" key="1">
    <source>
        <dbReference type="ARBA" id="ARBA00004613"/>
    </source>
</evidence>
<keyword evidence="5" id="KW-0165">Cleavage on pair of basic residues</keyword>
<evidence type="ECO:0000256" key="5">
    <source>
        <dbReference type="ARBA" id="ARBA00022685"/>
    </source>
</evidence>
<comment type="subunit">
    <text evidence="3">Heterodimer of a B chain and an A chain linked by two disulfide bonds.</text>
</comment>
<proteinExistence type="inferred from homology"/>
<dbReference type="GO" id="GO:0010634">
    <property type="term" value="P:positive regulation of epithelial cell migration"/>
    <property type="evidence" value="ECO:0007669"/>
    <property type="project" value="Ensembl"/>
</dbReference>
<dbReference type="STRING" id="9568.ENSMLEP00000035658"/>
<accession>A0A2K6A6M8</accession>
<evidence type="ECO:0000256" key="2">
    <source>
        <dbReference type="ARBA" id="ARBA00009034"/>
    </source>
</evidence>
<keyword evidence="6" id="KW-0732">Signal</keyword>
<evidence type="ECO:0000313" key="8">
    <source>
        <dbReference type="Ensembl" id="ENSMLEP00000035658.1"/>
    </source>
</evidence>
<comment type="subcellular location">
    <subcellularLocation>
        <location evidence="1">Secreted</location>
    </subcellularLocation>
</comment>
<sequence>AQGNQVTVSYDPAITVQPRETLSWCGGSRFSQDFRRPRREDDLSELLQWLERRHLLHGLVTDSNPVLGPGLQPLPQTSHHHRHHRAAATNPARYCCLSGCTQQDLLTLCPY</sequence>
<evidence type="ECO:0000256" key="4">
    <source>
        <dbReference type="ARBA" id="ARBA00022525"/>
    </source>
</evidence>
<organism evidence="8 9">
    <name type="scientific">Mandrillus leucophaeus</name>
    <name type="common">Drill</name>
    <name type="synonym">Papio leucophaeus</name>
    <dbReference type="NCBI Taxonomy" id="9568"/>
    <lineage>
        <taxon>Eukaryota</taxon>
        <taxon>Metazoa</taxon>
        <taxon>Chordata</taxon>
        <taxon>Craniata</taxon>
        <taxon>Vertebrata</taxon>
        <taxon>Euteleostomi</taxon>
        <taxon>Mammalia</taxon>
        <taxon>Eutheria</taxon>
        <taxon>Euarchontoglires</taxon>
        <taxon>Primates</taxon>
        <taxon>Haplorrhini</taxon>
        <taxon>Catarrhini</taxon>
        <taxon>Cercopithecidae</taxon>
        <taxon>Cercopithecinae</taxon>
        <taxon>Mandrillus</taxon>
    </lineage>
</organism>
<protein>
    <submittedName>
        <fullName evidence="8">Insulin like 3</fullName>
    </submittedName>
</protein>
<name>A0A2K6A6M8_MANLE</name>
<dbReference type="SUPFAM" id="SSF56994">
    <property type="entry name" value="Insulin-like"/>
    <property type="match status" value="1"/>
</dbReference>
<evidence type="ECO:0000256" key="7">
    <source>
        <dbReference type="ARBA" id="ARBA00023157"/>
    </source>
</evidence>
<comment type="similarity">
    <text evidence="2">Belongs to the insulin family.</text>
</comment>
<dbReference type="GO" id="GO:0090303">
    <property type="term" value="P:positive regulation of wound healing"/>
    <property type="evidence" value="ECO:0007669"/>
    <property type="project" value="Ensembl"/>
</dbReference>
<dbReference type="GeneTree" id="ENSGT00940000163613"/>
<dbReference type="PANTHER" id="PTHR10423">
    <property type="entry name" value="INSULIN-LIKE 3"/>
    <property type="match status" value="1"/>
</dbReference>
<dbReference type="Ensembl" id="ENSMLET00000059257.1">
    <property type="protein sequence ID" value="ENSMLEP00000035658.1"/>
    <property type="gene ID" value="ENSMLEG00000041971.1"/>
</dbReference>
<dbReference type="GO" id="GO:0005615">
    <property type="term" value="C:extracellular space"/>
    <property type="evidence" value="ECO:0007669"/>
    <property type="project" value="TreeGrafter"/>
</dbReference>
<keyword evidence="9" id="KW-1185">Reference proteome</keyword>
<dbReference type="InterPro" id="IPR043387">
    <property type="entry name" value="INSL3/INSL4"/>
</dbReference>
<keyword evidence="4" id="KW-0964">Secreted</keyword>
<dbReference type="GO" id="GO:0007193">
    <property type="term" value="P:adenylate cyclase-inhibiting G protein-coupled receptor signaling pathway"/>
    <property type="evidence" value="ECO:0007669"/>
    <property type="project" value="TreeGrafter"/>
</dbReference>
<reference evidence="8" key="2">
    <citation type="submission" date="2025-09" db="UniProtKB">
        <authorList>
            <consortium name="Ensembl"/>
        </authorList>
    </citation>
    <scope>IDENTIFICATION</scope>
</reference>